<dbReference type="InterPro" id="IPR038231">
    <property type="entry name" value="MepB-like_sf"/>
</dbReference>
<name>A0A4Y7WKV6_9BACI</name>
<proteinExistence type="predicted"/>
<dbReference type="InterPro" id="IPR011235">
    <property type="entry name" value="MepB-like"/>
</dbReference>
<dbReference type="RefSeq" id="WP_134258791.1">
    <property type="nucleotide sequence ID" value="NZ_LDIM01000006.1"/>
</dbReference>
<sequence length="166" mass="19635">MKDFYETLSFMNETIYRPIGLIIGNIQVEEQNAKYGAGAFQLSHKSVRFRVANNTPNKIGQFVAVWKKDDENKNRPYTYDEALDLLIVTVFKNRFEFGQFIFPKDILVKNNLLKTDSTEGKMGFRVYPEWDRPESSQGLKTQKWQLPYFIDMKEKKRTELLKWFGQ</sequence>
<dbReference type="Proteomes" id="UP000298210">
    <property type="component" value="Unassembled WGS sequence"/>
</dbReference>
<reference evidence="1 2" key="1">
    <citation type="submission" date="2019-03" db="EMBL/GenBank/DDBJ databases">
        <authorList>
            <person name="Liu G."/>
        </authorList>
    </citation>
    <scope>NUCLEOTIDE SEQUENCE [LARGE SCALE GENOMIC DNA]</scope>
    <source>
        <strain evidence="1 2">DSM 19099</strain>
    </source>
</reference>
<accession>A0A4Y7WKV6</accession>
<dbReference type="PIRSF" id="PIRSF032285">
    <property type="entry name" value="UCP032285"/>
    <property type="match status" value="1"/>
</dbReference>
<dbReference type="Pfam" id="PF08877">
    <property type="entry name" value="MepB-like"/>
    <property type="match status" value="1"/>
</dbReference>
<comment type="caution">
    <text evidence="1">The sequence shown here is derived from an EMBL/GenBank/DDBJ whole genome shotgun (WGS) entry which is preliminary data.</text>
</comment>
<evidence type="ECO:0000313" key="2">
    <source>
        <dbReference type="Proteomes" id="UP000298210"/>
    </source>
</evidence>
<dbReference type="AlphaFoldDB" id="A0A4Y7WKV6"/>
<dbReference type="EMBL" id="SNUX01000002">
    <property type="protein sequence ID" value="TES49183.1"/>
    <property type="molecule type" value="Genomic_DNA"/>
</dbReference>
<dbReference type="Gene3D" id="3.40.1350.140">
    <property type="entry name" value="MepB-like"/>
    <property type="match status" value="1"/>
</dbReference>
<evidence type="ECO:0000313" key="1">
    <source>
        <dbReference type="EMBL" id="TES49183.1"/>
    </source>
</evidence>
<gene>
    <name evidence="1" type="ORF">E2L03_06790</name>
</gene>
<protein>
    <submittedName>
        <fullName evidence="1">Mep operon protein MepB</fullName>
    </submittedName>
</protein>
<organism evidence="1 2">
    <name type="scientific">Shouchella lehensis</name>
    <dbReference type="NCBI Taxonomy" id="300825"/>
    <lineage>
        <taxon>Bacteria</taxon>
        <taxon>Bacillati</taxon>
        <taxon>Bacillota</taxon>
        <taxon>Bacilli</taxon>
        <taxon>Bacillales</taxon>
        <taxon>Bacillaceae</taxon>
        <taxon>Shouchella</taxon>
    </lineage>
</organism>